<dbReference type="GO" id="GO:0008081">
    <property type="term" value="F:phosphoric diester hydrolase activity"/>
    <property type="evidence" value="ECO:0007669"/>
    <property type="project" value="InterPro"/>
</dbReference>
<feature type="domain" description="Phosphatidylinositol-specific phospholipase C X" evidence="2">
    <location>
        <begin position="494"/>
        <end position="622"/>
    </location>
</feature>
<dbReference type="Gene3D" id="3.20.20.190">
    <property type="entry name" value="Phosphatidylinositol (PI) phosphodiesterase"/>
    <property type="match status" value="1"/>
</dbReference>
<dbReference type="InterPro" id="IPR000909">
    <property type="entry name" value="PLipase_C_PInositol-sp_X_dom"/>
</dbReference>
<protein>
    <submittedName>
        <fullName evidence="3">PI-PLC X domain-containing protein 1-like 1</fullName>
    </submittedName>
</protein>
<feature type="compositionally biased region" description="Polar residues" evidence="1">
    <location>
        <begin position="1"/>
        <end position="22"/>
    </location>
</feature>
<comment type="caution">
    <text evidence="3">The sequence shown here is derived from an EMBL/GenBank/DDBJ whole genome shotgun (WGS) entry which is preliminary data.</text>
</comment>
<proteinExistence type="predicted"/>
<name>A0A8J5MQP3_HOMAM</name>
<feature type="compositionally biased region" description="Basic and acidic residues" evidence="1">
    <location>
        <begin position="23"/>
        <end position="33"/>
    </location>
</feature>
<evidence type="ECO:0000256" key="1">
    <source>
        <dbReference type="SAM" id="MobiDB-lite"/>
    </source>
</evidence>
<dbReference type="PANTHER" id="PTHR13593:SF103">
    <property type="entry name" value="RE10370P"/>
    <property type="match status" value="1"/>
</dbReference>
<reference evidence="3" key="1">
    <citation type="journal article" date="2021" name="Sci. Adv.">
        <title>The American lobster genome reveals insights on longevity, neural, and immune adaptations.</title>
        <authorList>
            <person name="Polinski J.M."/>
            <person name="Zimin A.V."/>
            <person name="Clark K.F."/>
            <person name="Kohn A.B."/>
            <person name="Sadowski N."/>
            <person name="Timp W."/>
            <person name="Ptitsyn A."/>
            <person name="Khanna P."/>
            <person name="Romanova D.Y."/>
            <person name="Williams P."/>
            <person name="Greenwood S.J."/>
            <person name="Moroz L.L."/>
            <person name="Walt D.R."/>
            <person name="Bodnar A.G."/>
        </authorList>
    </citation>
    <scope>NUCLEOTIDE SEQUENCE</scope>
    <source>
        <strain evidence="3">GMGI-L3</strain>
    </source>
</reference>
<evidence type="ECO:0000259" key="2">
    <source>
        <dbReference type="SMART" id="SM00148"/>
    </source>
</evidence>
<gene>
    <name evidence="3" type="primary">Plcxd1-L1</name>
    <name evidence="3" type="ORF">Hamer_G023300</name>
</gene>
<feature type="region of interest" description="Disordered" evidence="1">
    <location>
        <begin position="124"/>
        <end position="144"/>
    </location>
</feature>
<feature type="region of interest" description="Disordered" evidence="1">
    <location>
        <begin position="1"/>
        <end position="43"/>
    </location>
</feature>
<dbReference type="SUPFAM" id="SSF51695">
    <property type="entry name" value="PLC-like phosphodiesterases"/>
    <property type="match status" value="1"/>
</dbReference>
<accession>A0A8J5MQP3</accession>
<evidence type="ECO:0000313" key="3">
    <source>
        <dbReference type="EMBL" id="KAG7160235.1"/>
    </source>
</evidence>
<evidence type="ECO:0000313" key="4">
    <source>
        <dbReference type="Proteomes" id="UP000747542"/>
    </source>
</evidence>
<dbReference type="PROSITE" id="PS50007">
    <property type="entry name" value="PIPLC_X_DOMAIN"/>
    <property type="match status" value="1"/>
</dbReference>
<dbReference type="SMART" id="SM00148">
    <property type="entry name" value="PLCXc"/>
    <property type="match status" value="1"/>
</dbReference>
<dbReference type="EMBL" id="JAHLQT010031571">
    <property type="protein sequence ID" value="KAG7160235.1"/>
    <property type="molecule type" value="Genomic_DNA"/>
</dbReference>
<dbReference type="GO" id="GO:0006629">
    <property type="term" value="P:lipid metabolic process"/>
    <property type="evidence" value="ECO:0007669"/>
    <property type="project" value="InterPro"/>
</dbReference>
<sequence length="767" mass="86272">MGSQAPKNQPSLQYSIHRTKPSQFDHSETHPSETSDNGFAMKTGGITSSAQTVLHTNCENYFPQITFTKRSNDPSWMTAQIKRLISQRDRTHSRGQHQNLRQLRLEMLSSLHPKTLRRCERRLVSGGTSSHESIANPRPGQRTRCTKASRSKLVDVQPAVSHSYARSSCLPPGGGGHRRIATWTGTLRYQNALDMFELNTLEQRREDLCLKFGRALLEKPRHRDLLPPWRREVSARLCNAVFQPQLCNAVFQPQLCNAVFQPQLCNAVFLPQLCNAVFLSQLCNSVFLSQLCNAVFLPQLCNAVFLSQLCNAVFLSQLCNSVLLSQLCNAVFLPQLCNAVFQQQLCNAVFLPQLCNAVFLPKLCNAVCADLVGAGGVGVRINWDAEEILEGDWLGVFEQDPRPPHARPPPTTPPSTTSHRFWQMPRPLYWDTPFSSRGTVTTNITQHRAELSVLARGGCVGVFVGFVRNGVCVAADCQAAYPTWVFDNRQVLGGRSLRSLVLPGTHNAGSYSLKDRGDVVSAWVVCQDEDIISQLLYGNRYLDLRVAYYPDTPELLWINHDLVRWRPLLEVLNDVRGFLAISPDPIIIDIHRTPIGFDLPEALPLLLSLMNETLGSHFLHNRYGPLVTLDQIWKIGKRVIFTFADADVADDKDWVWPPLPQAWANAQVLDDLMTYLDAQMNKRVGSPRLWAAMAHLTPTLWDMILRSHVGLRGLADRANFAITRWLRQRWGHMANIVASDFFRGNDVINVAIRKGKKRKNLRPCGVA</sequence>
<organism evidence="3 4">
    <name type="scientific">Homarus americanus</name>
    <name type="common">American lobster</name>
    <dbReference type="NCBI Taxonomy" id="6706"/>
    <lineage>
        <taxon>Eukaryota</taxon>
        <taxon>Metazoa</taxon>
        <taxon>Ecdysozoa</taxon>
        <taxon>Arthropoda</taxon>
        <taxon>Crustacea</taxon>
        <taxon>Multicrustacea</taxon>
        <taxon>Malacostraca</taxon>
        <taxon>Eumalacostraca</taxon>
        <taxon>Eucarida</taxon>
        <taxon>Decapoda</taxon>
        <taxon>Pleocyemata</taxon>
        <taxon>Astacidea</taxon>
        <taxon>Nephropoidea</taxon>
        <taxon>Nephropidae</taxon>
        <taxon>Homarus</taxon>
    </lineage>
</organism>
<dbReference type="PANTHER" id="PTHR13593">
    <property type="match status" value="1"/>
</dbReference>
<dbReference type="InterPro" id="IPR051057">
    <property type="entry name" value="PI-PLC_domain"/>
</dbReference>
<dbReference type="Proteomes" id="UP000747542">
    <property type="component" value="Unassembled WGS sequence"/>
</dbReference>
<dbReference type="InterPro" id="IPR017946">
    <property type="entry name" value="PLC-like_Pdiesterase_TIM-brl"/>
</dbReference>
<dbReference type="AlphaFoldDB" id="A0A8J5MQP3"/>
<keyword evidence="4" id="KW-1185">Reference proteome</keyword>